<dbReference type="GO" id="GO:0008514">
    <property type="term" value="F:organic anion transmembrane transporter activity"/>
    <property type="evidence" value="ECO:0007669"/>
    <property type="project" value="InterPro"/>
</dbReference>
<dbReference type="EMBL" id="CP025334">
    <property type="protein sequence ID" value="AZT96082.1"/>
    <property type="molecule type" value="Genomic_DNA"/>
</dbReference>
<dbReference type="GO" id="GO:0016020">
    <property type="term" value="C:membrane"/>
    <property type="evidence" value="ECO:0007669"/>
    <property type="project" value="InterPro"/>
</dbReference>
<sequence length="131" mass="13797">MPQYVEESVDLWYVFVANAMIPAILVAISVIAINIDEVLSLVSDPGYMAMTLLTVVIAALVAGFVGWLVKLYWIESAISAGLGLADFGSSGDLAVLQASQRLNLLPFLSISSRIGGGLVLVALSALAPYLL</sequence>
<evidence type="ECO:0000313" key="3">
    <source>
        <dbReference type="Proteomes" id="UP000282731"/>
    </source>
</evidence>
<gene>
    <name evidence="2" type="ORF">CXR27_02960</name>
</gene>
<reference evidence="2 3" key="1">
    <citation type="submission" date="2017-12" db="EMBL/GenBank/DDBJ databases">
        <authorList>
            <person name="Levesque S."/>
        </authorList>
    </citation>
    <scope>NUCLEOTIDE SEQUENCE [LARGE SCALE GENOMIC DNA]</scope>
    <source>
        <strain evidence="2 3">SMQ-1420</strain>
    </source>
</reference>
<proteinExistence type="predicted"/>
<evidence type="ECO:0000313" key="2">
    <source>
        <dbReference type="EMBL" id="AZT96082.1"/>
    </source>
</evidence>
<dbReference type="PANTHER" id="PTHR40033:SF1">
    <property type="entry name" value="CITRATE-SODIUM SYMPORTER"/>
    <property type="match status" value="1"/>
</dbReference>
<keyword evidence="1" id="KW-1133">Transmembrane helix</keyword>
<protein>
    <submittedName>
        <fullName evidence="2">Uncharacterized protein</fullName>
    </submittedName>
</protein>
<accession>A0A3Q9NVQ4</accession>
<keyword evidence="1" id="KW-0812">Transmembrane</keyword>
<dbReference type="PANTHER" id="PTHR40033">
    <property type="entry name" value="NA(+)-MALATE SYMPORTER"/>
    <property type="match status" value="1"/>
</dbReference>
<dbReference type="AlphaFoldDB" id="A0A3Q9NVQ4"/>
<name>A0A3Q9NVQ4_BREAU</name>
<feature type="transmembrane region" description="Helical" evidence="1">
    <location>
        <begin position="47"/>
        <end position="69"/>
    </location>
</feature>
<feature type="transmembrane region" description="Helical" evidence="1">
    <location>
        <begin position="12"/>
        <end position="35"/>
    </location>
</feature>
<evidence type="ECO:0000256" key="1">
    <source>
        <dbReference type="SAM" id="Phobius"/>
    </source>
</evidence>
<reference evidence="2 3" key="2">
    <citation type="submission" date="2019-01" db="EMBL/GenBank/DDBJ databases">
        <title>Comparative genomic analysis of Brevibacterium aurantiacum sheds light on its evolution and its adaptation to smear-ripened cheeses.</title>
        <authorList>
            <person name="Moineau S."/>
        </authorList>
    </citation>
    <scope>NUCLEOTIDE SEQUENCE [LARGE SCALE GENOMIC DNA]</scope>
    <source>
        <strain evidence="2 3">SMQ-1420</strain>
    </source>
</reference>
<dbReference type="Proteomes" id="UP000282731">
    <property type="component" value="Chromosome"/>
</dbReference>
<dbReference type="InterPro" id="IPR004679">
    <property type="entry name" value="2-OHcarboxylate_transport"/>
</dbReference>
<dbReference type="Pfam" id="PF03390">
    <property type="entry name" value="2HCT"/>
    <property type="match status" value="1"/>
</dbReference>
<feature type="transmembrane region" description="Helical" evidence="1">
    <location>
        <begin position="110"/>
        <end position="130"/>
    </location>
</feature>
<organism evidence="2 3">
    <name type="scientific">Brevibacterium aurantiacum</name>
    <dbReference type="NCBI Taxonomy" id="273384"/>
    <lineage>
        <taxon>Bacteria</taxon>
        <taxon>Bacillati</taxon>
        <taxon>Actinomycetota</taxon>
        <taxon>Actinomycetes</taxon>
        <taxon>Micrococcales</taxon>
        <taxon>Brevibacteriaceae</taxon>
        <taxon>Brevibacterium</taxon>
    </lineage>
</organism>
<keyword evidence="1" id="KW-0472">Membrane</keyword>